<accession>A0A0E9W4V1</accession>
<organism evidence="2">
    <name type="scientific">Anguilla anguilla</name>
    <name type="common">European freshwater eel</name>
    <name type="synonym">Muraena anguilla</name>
    <dbReference type="NCBI Taxonomy" id="7936"/>
    <lineage>
        <taxon>Eukaryota</taxon>
        <taxon>Metazoa</taxon>
        <taxon>Chordata</taxon>
        <taxon>Craniata</taxon>
        <taxon>Vertebrata</taxon>
        <taxon>Euteleostomi</taxon>
        <taxon>Actinopterygii</taxon>
        <taxon>Neopterygii</taxon>
        <taxon>Teleostei</taxon>
        <taxon>Anguilliformes</taxon>
        <taxon>Anguillidae</taxon>
        <taxon>Anguilla</taxon>
    </lineage>
</organism>
<feature type="transmembrane region" description="Helical" evidence="1">
    <location>
        <begin position="38"/>
        <end position="62"/>
    </location>
</feature>
<reference evidence="2" key="1">
    <citation type="submission" date="2014-11" db="EMBL/GenBank/DDBJ databases">
        <authorList>
            <person name="Amaro Gonzalez C."/>
        </authorList>
    </citation>
    <scope>NUCLEOTIDE SEQUENCE</scope>
</reference>
<reference evidence="2" key="2">
    <citation type="journal article" date="2015" name="Fish Shellfish Immunol.">
        <title>Early steps in the European eel (Anguilla anguilla)-Vibrio vulnificus interaction in the gills: Role of the RtxA13 toxin.</title>
        <authorList>
            <person name="Callol A."/>
            <person name="Pajuelo D."/>
            <person name="Ebbesson L."/>
            <person name="Teles M."/>
            <person name="MacKenzie S."/>
            <person name="Amaro C."/>
        </authorList>
    </citation>
    <scope>NUCLEOTIDE SEQUENCE</scope>
</reference>
<name>A0A0E9W4V1_ANGAN</name>
<proteinExistence type="predicted"/>
<keyword evidence="1" id="KW-0812">Transmembrane</keyword>
<keyword evidence="1" id="KW-0472">Membrane</keyword>
<dbReference type="AlphaFoldDB" id="A0A0E9W4V1"/>
<evidence type="ECO:0000256" key="1">
    <source>
        <dbReference type="SAM" id="Phobius"/>
    </source>
</evidence>
<protein>
    <submittedName>
        <fullName evidence="2">Uncharacterized protein</fullName>
    </submittedName>
</protein>
<keyword evidence="1" id="KW-1133">Transmembrane helix</keyword>
<dbReference type="EMBL" id="GBXM01023205">
    <property type="protein sequence ID" value="JAH85372.1"/>
    <property type="molecule type" value="Transcribed_RNA"/>
</dbReference>
<evidence type="ECO:0000313" key="2">
    <source>
        <dbReference type="EMBL" id="JAH85372.1"/>
    </source>
</evidence>
<sequence length="63" mass="7387">MQKSSAQSCSCLHKHRTHYATEHSKTQVRFFLPFQVLISAKCCNVAFFLISEMLFLKLYLVFK</sequence>